<name>A0A1I4AQV7_9HYPH</name>
<dbReference type="GO" id="GO:0019843">
    <property type="term" value="F:rRNA binding"/>
    <property type="evidence" value="ECO:0007669"/>
    <property type="project" value="UniProtKB-KW"/>
</dbReference>
<reference evidence="18 19" key="1">
    <citation type="submission" date="2016-10" db="EMBL/GenBank/DDBJ databases">
        <authorList>
            <person name="Varghese N."/>
            <person name="Submissions S."/>
        </authorList>
    </citation>
    <scope>NUCLEOTIDE SEQUENCE [LARGE SCALE GENOMIC DNA]</scope>
    <source>
        <strain evidence="18 19">DSM 21822</strain>
    </source>
</reference>
<evidence type="ECO:0000313" key="18">
    <source>
        <dbReference type="EMBL" id="SFK58327.1"/>
    </source>
</evidence>
<keyword evidence="19" id="KW-1185">Reference proteome</keyword>
<evidence type="ECO:0000256" key="1">
    <source>
        <dbReference type="ARBA" id="ARBA00000109"/>
    </source>
</evidence>
<keyword evidence="7 15" id="KW-0507">mRNA processing</keyword>
<dbReference type="SUPFAM" id="SSF54768">
    <property type="entry name" value="dsRNA-binding domain-like"/>
    <property type="match status" value="1"/>
</dbReference>
<evidence type="ECO:0000259" key="17">
    <source>
        <dbReference type="PROSITE" id="PS50142"/>
    </source>
</evidence>
<keyword evidence="8 15" id="KW-0819">tRNA processing</keyword>
<dbReference type="Gene3D" id="1.10.1520.10">
    <property type="entry name" value="Ribonuclease III domain"/>
    <property type="match status" value="1"/>
</dbReference>
<evidence type="ECO:0000256" key="11">
    <source>
        <dbReference type="ARBA" id="ARBA00022759"/>
    </source>
</evidence>
<dbReference type="InterPro" id="IPR011907">
    <property type="entry name" value="RNase_III"/>
</dbReference>
<dbReference type="GO" id="GO:0008033">
    <property type="term" value="P:tRNA processing"/>
    <property type="evidence" value="ECO:0007669"/>
    <property type="project" value="UniProtKB-KW"/>
</dbReference>
<keyword evidence="9 15" id="KW-0540">Nuclease</keyword>
<dbReference type="AlphaFoldDB" id="A0A1I4AQV7"/>
<sequence length="239" mass="26195">MATRKLSGEALAIALQAPTGHLFRDHARLRRALTHASARGSTGADYERLEFLGDRVLGLVIADMLFNAYPDAPEGELSLRLNALVNAETLAEIAEEVGLPQLVHTGSELRSIEGRKRVNLRADALESLIAALFLEGGLELARKFIRRYWEPRSSAVREARRDPKTELQEWAHQAAGTTPAYTLEGREGPDHDPVFTISVRVGSFEPATGVGRSKREAEQAAATAVLLREGVWQKEGAHD</sequence>
<dbReference type="GO" id="GO:0004525">
    <property type="term" value="F:ribonuclease III activity"/>
    <property type="evidence" value="ECO:0007669"/>
    <property type="project" value="UniProtKB-UniRule"/>
</dbReference>
<dbReference type="GO" id="GO:0003725">
    <property type="term" value="F:double-stranded RNA binding"/>
    <property type="evidence" value="ECO:0007669"/>
    <property type="project" value="TreeGrafter"/>
</dbReference>
<dbReference type="GO" id="GO:0006364">
    <property type="term" value="P:rRNA processing"/>
    <property type="evidence" value="ECO:0007669"/>
    <property type="project" value="UniProtKB-UniRule"/>
</dbReference>
<feature type="binding site" evidence="15">
    <location>
        <position position="50"/>
    </location>
    <ligand>
        <name>Mg(2+)</name>
        <dbReference type="ChEBI" id="CHEBI:18420"/>
    </ligand>
</feature>
<dbReference type="RefSeq" id="WP_149761005.1">
    <property type="nucleotide sequence ID" value="NZ_BSPE01000048.1"/>
</dbReference>
<evidence type="ECO:0000256" key="15">
    <source>
        <dbReference type="HAMAP-Rule" id="MF_00104"/>
    </source>
</evidence>
<dbReference type="FunFam" id="3.30.160.20:FF:000003">
    <property type="entry name" value="Ribonuclease 3"/>
    <property type="match status" value="1"/>
</dbReference>
<proteinExistence type="inferred from homology"/>
<dbReference type="InterPro" id="IPR000999">
    <property type="entry name" value="RNase_III_dom"/>
</dbReference>
<keyword evidence="5 15" id="KW-0963">Cytoplasm</keyword>
<keyword evidence="14 15" id="KW-0694">RNA-binding</keyword>
<evidence type="ECO:0000256" key="13">
    <source>
        <dbReference type="ARBA" id="ARBA00022842"/>
    </source>
</evidence>
<evidence type="ECO:0000256" key="9">
    <source>
        <dbReference type="ARBA" id="ARBA00022722"/>
    </source>
</evidence>
<dbReference type="PROSITE" id="PS00517">
    <property type="entry name" value="RNASE_3_1"/>
    <property type="match status" value="1"/>
</dbReference>
<evidence type="ECO:0000313" key="19">
    <source>
        <dbReference type="Proteomes" id="UP000323300"/>
    </source>
</evidence>
<dbReference type="GO" id="GO:0006397">
    <property type="term" value="P:mRNA processing"/>
    <property type="evidence" value="ECO:0007669"/>
    <property type="project" value="UniProtKB-UniRule"/>
</dbReference>
<evidence type="ECO:0000256" key="4">
    <source>
        <dbReference type="ARBA" id="ARBA00011738"/>
    </source>
</evidence>
<dbReference type="HAMAP" id="MF_00104">
    <property type="entry name" value="RNase_III"/>
    <property type="match status" value="1"/>
</dbReference>
<organism evidence="18 19">
    <name type="scientific">Neomesorhizobium albiziae</name>
    <dbReference type="NCBI Taxonomy" id="335020"/>
    <lineage>
        <taxon>Bacteria</taxon>
        <taxon>Pseudomonadati</taxon>
        <taxon>Pseudomonadota</taxon>
        <taxon>Alphaproteobacteria</taxon>
        <taxon>Hyphomicrobiales</taxon>
        <taxon>Phyllobacteriaceae</taxon>
        <taxon>Neomesorhizobium</taxon>
    </lineage>
</organism>
<dbReference type="NCBIfam" id="TIGR02191">
    <property type="entry name" value="RNaseIII"/>
    <property type="match status" value="1"/>
</dbReference>
<dbReference type="OrthoDB" id="9805026at2"/>
<comment type="cofactor">
    <cofactor evidence="15">
        <name>Mg(2+)</name>
        <dbReference type="ChEBI" id="CHEBI:18420"/>
    </cofactor>
</comment>
<dbReference type="CDD" id="cd10845">
    <property type="entry name" value="DSRM_RNAse_III_family"/>
    <property type="match status" value="1"/>
</dbReference>
<evidence type="ECO:0000256" key="5">
    <source>
        <dbReference type="ARBA" id="ARBA00022490"/>
    </source>
</evidence>
<dbReference type="Gene3D" id="3.30.160.20">
    <property type="match status" value="1"/>
</dbReference>
<keyword evidence="10 15" id="KW-0479">Metal-binding</keyword>
<evidence type="ECO:0000256" key="12">
    <source>
        <dbReference type="ARBA" id="ARBA00022801"/>
    </source>
</evidence>
<evidence type="ECO:0000259" key="16">
    <source>
        <dbReference type="PROSITE" id="PS50137"/>
    </source>
</evidence>
<dbReference type="Pfam" id="PF00035">
    <property type="entry name" value="dsrm"/>
    <property type="match status" value="1"/>
</dbReference>
<keyword evidence="6 15" id="KW-0698">rRNA processing</keyword>
<feature type="active site" evidence="15">
    <location>
        <position position="126"/>
    </location>
</feature>
<dbReference type="EMBL" id="FOSL01000008">
    <property type="protein sequence ID" value="SFK58327.1"/>
    <property type="molecule type" value="Genomic_DNA"/>
</dbReference>
<evidence type="ECO:0000256" key="3">
    <source>
        <dbReference type="ARBA" id="ARBA00010183"/>
    </source>
</evidence>
<feature type="domain" description="RNase III" evidence="17">
    <location>
        <begin position="12"/>
        <end position="137"/>
    </location>
</feature>
<dbReference type="SMART" id="SM00535">
    <property type="entry name" value="RIBOc"/>
    <property type="match status" value="1"/>
</dbReference>
<dbReference type="PROSITE" id="PS50137">
    <property type="entry name" value="DS_RBD"/>
    <property type="match status" value="1"/>
</dbReference>
<comment type="catalytic activity">
    <reaction evidence="1 15">
        <text>Endonucleolytic cleavage to 5'-phosphomonoester.</text>
        <dbReference type="EC" id="3.1.26.3"/>
    </reaction>
</comment>
<comment type="function">
    <text evidence="15">Digests double-stranded RNA. Involved in the processing of primary rRNA transcript to yield the immediate precursors to the large and small rRNAs (23S and 16S). Processes some mRNAs, and tRNAs when they are encoded in the rRNA operon. Processes pre-crRNA and tracrRNA of type II CRISPR loci if present in the organism.</text>
</comment>
<keyword evidence="11 15" id="KW-0255">Endonuclease</keyword>
<dbReference type="GO" id="GO:0046872">
    <property type="term" value="F:metal ion binding"/>
    <property type="evidence" value="ECO:0007669"/>
    <property type="project" value="UniProtKB-KW"/>
</dbReference>
<evidence type="ECO:0000256" key="2">
    <source>
        <dbReference type="ARBA" id="ARBA00004496"/>
    </source>
</evidence>
<dbReference type="PROSITE" id="PS50142">
    <property type="entry name" value="RNASE_3_2"/>
    <property type="match status" value="1"/>
</dbReference>
<feature type="domain" description="DRBM" evidence="16">
    <location>
        <begin position="162"/>
        <end position="226"/>
    </location>
</feature>
<protein>
    <recommendedName>
        <fullName evidence="15">Ribonuclease 3</fullName>
        <ecNumber evidence="15">3.1.26.3</ecNumber>
    </recommendedName>
    <alternativeName>
        <fullName evidence="15">Ribonuclease III</fullName>
        <shortName evidence="15">RNase III</shortName>
    </alternativeName>
</protein>
<dbReference type="SMART" id="SM00358">
    <property type="entry name" value="DSRM"/>
    <property type="match status" value="1"/>
</dbReference>
<dbReference type="Proteomes" id="UP000323300">
    <property type="component" value="Unassembled WGS sequence"/>
</dbReference>
<keyword evidence="13 15" id="KW-0460">Magnesium</keyword>
<dbReference type="CDD" id="cd00593">
    <property type="entry name" value="RIBOc"/>
    <property type="match status" value="1"/>
</dbReference>
<keyword evidence="12 15" id="KW-0378">Hydrolase</keyword>
<dbReference type="FunFam" id="1.10.1520.10:FF:000001">
    <property type="entry name" value="Ribonuclease 3"/>
    <property type="match status" value="1"/>
</dbReference>
<comment type="similarity">
    <text evidence="3">Belongs to the ribonuclease III family.</text>
</comment>
<dbReference type="EC" id="3.1.26.3" evidence="15"/>
<dbReference type="InterPro" id="IPR036389">
    <property type="entry name" value="RNase_III_sf"/>
</dbReference>
<dbReference type="GO" id="GO:0010468">
    <property type="term" value="P:regulation of gene expression"/>
    <property type="evidence" value="ECO:0007669"/>
    <property type="project" value="TreeGrafter"/>
</dbReference>
<evidence type="ECO:0000256" key="10">
    <source>
        <dbReference type="ARBA" id="ARBA00022723"/>
    </source>
</evidence>
<feature type="active site" evidence="15">
    <location>
        <position position="54"/>
    </location>
</feature>
<feature type="binding site" evidence="15">
    <location>
        <position position="123"/>
    </location>
    <ligand>
        <name>Mg(2+)</name>
        <dbReference type="ChEBI" id="CHEBI:18420"/>
    </ligand>
</feature>
<dbReference type="PANTHER" id="PTHR11207:SF0">
    <property type="entry name" value="RIBONUCLEASE 3"/>
    <property type="match status" value="1"/>
</dbReference>
<comment type="subcellular location">
    <subcellularLocation>
        <location evidence="2 15">Cytoplasm</location>
    </subcellularLocation>
</comment>
<dbReference type="GO" id="GO:0042802">
    <property type="term" value="F:identical protein binding"/>
    <property type="evidence" value="ECO:0007669"/>
    <property type="project" value="UniProtKB-ARBA"/>
</dbReference>
<dbReference type="SUPFAM" id="SSF69065">
    <property type="entry name" value="RNase III domain-like"/>
    <property type="match status" value="1"/>
</dbReference>
<comment type="subunit">
    <text evidence="4 15">Homodimer.</text>
</comment>
<dbReference type="Pfam" id="PF14622">
    <property type="entry name" value="Ribonucleas_3_3"/>
    <property type="match status" value="1"/>
</dbReference>
<accession>A0A1I4AQV7</accession>
<dbReference type="PANTHER" id="PTHR11207">
    <property type="entry name" value="RIBONUCLEASE III"/>
    <property type="match status" value="1"/>
</dbReference>
<evidence type="ECO:0000256" key="7">
    <source>
        <dbReference type="ARBA" id="ARBA00022664"/>
    </source>
</evidence>
<feature type="binding site" evidence="15">
    <location>
        <position position="126"/>
    </location>
    <ligand>
        <name>Mg(2+)</name>
        <dbReference type="ChEBI" id="CHEBI:18420"/>
    </ligand>
</feature>
<dbReference type="GO" id="GO:0005737">
    <property type="term" value="C:cytoplasm"/>
    <property type="evidence" value="ECO:0007669"/>
    <property type="project" value="UniProtKB-SubCell"/>
</dbReference>
<gene>
    <name evidence="15" type="primary">rnc</name>
    <name evidence="18" type="ORF">SAMN04488498_108204</name>
</gene>
<keyword evidence="15" id="KW-0699">rRNA-binding</keyword>
<evidence type="ECO:0000256" key="6">
    <source>
        <dbReference type="ARBA" id="ARBA00022552"/>
    </source>
</evidence>
<dbReference type="InterPro" id="IPR014720">
    <property type="entry name" value="dsRBD_dom"/>
</dbReference>
<evidence type="ECO:0000256" key="14">
    <source>
        <dbReference type="ARBA" id="ARBA00022884"/>
    </source>
</evidence>
<evidence type="ECO:0000256" key="8">
    <source>
        <dbReference type="ARBA" id="ARBA00022694"/>
    </source>
</evidence>